<comment type="caution">
    <text evidence="1">The sequence shown here is derived from an EMBL/GenBank/DDBJ whole genome shotgun (WGS) entry which is preliminary data.</text>
</comment>
<dbReference type="Gene3D" id="1.25.40.10">
    <property type="entry name" value="Tetratricopeptide repeat domain"/>
    <property type="match status" value="1"/>
</dbReference>
<proteinExistence type="predicted"/>
<accession>X0V6V5</accession>
<dbReference type="SUPFAM" id="SSF48452">
    <property type="entry name" value="TPR-like"/>
    <property type="match status" value="1"/>
</dbReference>
<dbReference type="AlphaFoldDB" id="X0V6V5"/>
<protein>
    <recommendedName>
        <fullName evidence="2">MalT-like TPR region domain-containing protein</fullName>
    </recommendedName>
</protein>
<feature type="non-terminal residue" evidence="1">
    <location>
        <position position="1"/>
    </location>
</feature>
<dbReference type="EMBL" id="BARS01021169">
    <property type="protein sequence ID" value="GAG13904.1"/>
    <property type="molecule type" value="Genomic_DNA"/>
</dbReference>
<dbReference type="InterPro" id="IPR011990">
    <property type="entry name" value="TPR-like_helical_dom_sf"/>
</dbReference>
<feature type="non-terminal residue" evidence="1">
    <location>
        <position position="272"/>
    </location>
</feature>
<evidence type="ECO:0000313" key="1">
    <source>
        <dbReference type="EMBL" id="GAG13904.1"/>
    </source>
</evidence>
<reference evidence="1" key="1">
    <citation type="journal article" date="2014" name="Front. Microbiol.">
        <title>High frequency of phylogenetically diverse reductive dehalogenase-homologous genes in deep subseafloor sedimentary metagenomes.</title>
        <authorList>
            <person name="Kawai M."/>
            <person name="Futagami T."/>
            <person name="Toyoda A."/>
            <person name="Takaki Y."/>
            <person name="Nishi S."/>
            <person name="Hori S."/>
            <person name="Arai W."/>
            <person name="Tsubouchi T."/>
            <person name="Morono Y."/>
            <person name="Uchiyama I."/>
            <person name="Ito T."/>
            <person name="Fujiyama A."/>
            <person name="Inagaki F."/>
            <person name="Takami H."/>
        </authorList>
    </citation>
    <scope>NUCLEOTIDE SEQUENCE</scope>
    <source>
        <strain evidence="1">Expedition CK06-06</strain>
    </source>
</reference>
<organism evidence="1">
    <name type="scientific">marine sediment metagenome</name>
    <dbReference type="NCBI Taxonomy" id="412755"/>
    <lineage>
        <taxon>unclassified sequences</taxon>
        <taxon>metagenomes</taxon>
        <taxon>ecological metagenomes</taxon>
    </lineage>
</organism>
<evidence type="ECO:0008006" key="2">
    <source>
        <dbReference type="Google" id="ProtNLM"/>
    </source>
</evidence>
<name>X0V6V5_9ZZZZ</name>
<sequence length="272" mass="30856">YEVLAHHYSRSENPEKAYQYLKLSGDKAQRSYSNWEAFRFYRNAIDVLNQLPQTEENRRRGIEVRLWMEGPMKVLAYPEDSLQVLEEGERLSKELGDDRSLATFYSSMGLCYAFRGDSLQGMKYAENCFEMAERIQDIELLAPIGFDLCSSYAITGDDLKIVEVAPRVLALLEKTHRESIVLGGPFNFNLYSALSAYYGDAMGCLGNFEEGEAMCEKALRFAHQIDNLYTMGFAEIMFAGLFFTKGDGKNTVEHSQNAIKYGEEGQIIPLLG</sequence>
<gene>
    <name evidence="1" type="ORF">S01H1_34049</name>
</gene>